<sequence>TLQRGSHGDELRDSIVRAAASKIVKGVSRRCSKTRAFLAHQSCQMRFASNSHRFREGGSCRSKSPSVIHHFHGSSTDGGRGNSTSLQTSIESRHSPKQWKMVSVEVEQRWQVGFTEGR</sequence>
<dbReference type="Proteomes" id="UP001341840">
    <property type="component" value="Unassembled WGS sequence"/>
</dbReference>
<dbReference type="EMBL" id="JASCZI010121869">
    <property type="protein sequence ID" value="MED6163178.1"/>
    <property type="molecule type" value="Genomic_DNA"/>
</dbReference>
<proteinExistence type="predicted"/>
<reference evidence="2 3" key="1">
    <citation type="journal article" date="2023" name="Plants (Basel)">
        <title>Bridging the Gap: Combining Genomics and Transcriptomics Approaches to Understand Stylosanthes scabra, an Orphan Legume from the Brazilian Caatinga.</title>
        <authorList>
            <person name="Ferreira-Neto J.R.C."/>
            <person name="da Silva M.D."/>
            <person name="Binneck E."/>
            <person name="de Melo N.F."/>
            <person name="da Silva R.H."/>
            <person name="de Melo A.L.T.M."/>
            <person name="Pandolfi V."/>
            <person name="Bustamante F.O."/>
            <person name="Brasileiro-Vidal A.C."/>
            <person name="Benko-Iseppon A.M."/>
        </authorList>
    </citation>
    <scope>NUCLEOTIDE SEQUENCE [LARGE SCALE GENOMIC DNA]</scope>
    <source>
        <tissue evidence="2">Leaves</tissue>
    </source>
</reference>
<evidence type="ECO:0000313" key="2">
    <source>
        <dbReference type="EMBL" id="MED6163178.1"/>
    </source>
</evidence>
<gene>
    <name evidence="2" type="ORF">PIB30_077411</name>
</gene>
<keyword evidence="3" id="KW-1185">Reference proteome</keyword>
<feature type="region of interest" description="Disordered" evidence="1">
    <location>
        <begin position="54"/>
        <end position="98"/>
    </location>
</feature>
<accession>A0ABU6UT44</accession>
<feature type="non-terminal residue" evidence="2">
    <location>
        <position position="1"/>
    </location>
</feature>
<protein>
    <submittedName>
        <fullName evidence="2">Uncharacterized protein</fullName>
    </submittedName>
</protein>
<evidence type="ECO:0000313" key="3">
    <source>
        <dbReference type="Proteomes" id="UP001341840"/>
    </source>
</evidence>
<evidence type="ECO:0000256" key="1">
    <source>
        <dbReference type="SAM" id="MobiDB-lite"/>
    </source>
</evidence>
<comment type="caution">
    <text evidence="2">The sequence shown here is derived from an EMBL/GenBank/DDBJ whole genome shotgun (WGS) entry which is preliminary data.</text>
</comment>
<organism evidence="2 3">
    <name type="scientific">Stylosanthes scabra</name>
    <dbReference type="NCBI Taxonomy" id="79078"/>
    <lineage>
        <taxon>Eukaryota</taxon>
        <taxon>Viridiplantae</taxon>
        <taxon>Streptophyta</taxon>
        <taxon>Embryophyta</taxon>
        <taxon>Tracheophyta</taxon>
        <taxon>Spermatophyta</taxon>
        <taxon>Magnoliopsida</taxon>
        <taxon>eudicotyledons</taxon>
        <taxon>Gunneridae</taxon>
        <taxon>Pentapetalae</taxon>
        <taxon>rosids</taxon>
        <taxon>fabids</taxon>
        <taxon>Fabales</taxon>
        <taxon>Fabaceae</taxon>
        <taxon>Papilionoideae</taxon>
        <taxon>50 kb inversion clade</taxon>
        <taxon>dalbergioids sensu lato</taxon>
        <taxon>Dalbergieae</taxon>
        <taxon>Pterocarpus clade</taxon>
        <taxon>Stylosanthes</taxon>
    </lineage>
</organism>
<name>A0ABU6UT44_9FABA</name>